<keyword evidence="2" id="KW-0808">Transferase</keyword>
<dbReference type="GO" id="GO:0030163">
    <property type="term" value="P:protein catabolic process"/>
    <property type="evidence" value="ECO:0007669"/>
    <property type="project" value="InterPro"/>
</dbReference>
<dbReference type="InterPro" id="IPR016181">
    <property type="entry name" value="Acyl_CoA_acyltransferase"/>
</dbReference>
<dbReference type="SUPFAM" id="SSF55729">
    <property type="entry name" value="Acyl-CoA N-acyltransferases (Nat)"/>
    <property type="match status" value="1"/>
</dbReference>
<dbReference type="HAMAP" id="MF_00688">
    <property type="entry name" value="Leu_Phe_trans"/>
    <property type="match status" value="1"/>
</dbReference>
<dbReference type="EMBL" id="CAEZSF010000046">
    <property type="protein sequence ID" value="CAB4534841.1"/>
    <property type="molecule type" value="Genomic_DNA"/>
</dbReference>
<dbReference type="PANTHER" id="PTHR30098:SF2">
    <property type="entry name" value="LEUCYL_PHENYLALANYL-TRNA--PROTEIN TRANSFERASE"/>
    <property type="match status" value="1"/>
</dbReference>
<dbReference type="AlphaFoldDB" id="A0A6J6SLQ5"/>
<evidence type="ECO:0000256" key="3">
    <source>
        <dbReference type="ARBA" id="ARBA00023315"/>
    </source>
</evidence>
<dbReference type="InterPro" id="IPR004616">
    <property type="entry name" value="Leu/Phe-tRNA_Trfase"/>
</dbReference>
<dbReference type="InterPro" id="IPR042221">
    <property type="entry name" value="Leu/Phe-tRNA_Trfase_N"/>
</dbReference>
<dbReference type="PANTHER" id="PTHR30098">
    <property type="entry name" value="LEUCYL/PHENYLALANYL-TRNA--PROTEIN TRANSFERASE"/>
    <property type="match status" value="1"/>
</dbReference>
<keyword evidence="1" id="KW-0963">Cytoplasm</keyword>
<dbReference type="NCBIfam" id="TIGR00667">
    <property type="entry name" value="aat"/>
    <property type="match status" value="1"/>
</dbReference>
<evidence type="ECO:0000313" key="4">
    <source>
        <dbReference type="EMBL" id="CAB4534841.1"/>
    </source>
</evidence>
<sequence>MPTEPPASSWVFPPLHDAYADGPLAVGGDLLPGTLLSAYRSGLFPMPFGRRSRIGWWSPDPRGVLLLDGLHVSRSLTRSMRQFEIRINTSFESVMLACGDPSRPHGWINSEILEAYQRLHSLGWAHSVETWYENELVGGLYGVCIGGLFAGESMFHRRTDASKAALVGLVDQMTQRGNAPENGLIDVQWLTPHLASLGIVEIPRDQYLERSALARLAPLPTAFNERTQAV</sequence>
<dbReference type="EMBL" id="CAEZYU010000020">
    <property type="protein sequence ID" value="CAB4735169.1"/>
    <property type="molecule type" value="Genomic_DNA"/>
</dbReference>
<keyword evidence="3" id="KW-0012">Acyltransferase</keyword>
<reference evidence="5" key="1">
    <citation type="submission" date="2020-05" db="EMBL/GenBank/DDBJ databases">
        <authorList>
            <person name="Chiriac C."/>
            <person name="Salcher M."/>
            <person name="Ghai R."/>
            <person name="Kavagutti S V."/>
        </authorList>
    </citation>
    <scope>NUCLEOTIDE SEQUENCE</scope>
</reference>
<dbReference type="Gene3D" id="3.30.70.3550">
    <property type="entry name" value="Leucyl/phenylalanyl-tRNA-protein transferase, N-terminal domain"/>
    <property type="match status" value="1"/>
</dbReference>
<dbReference type="InterPro" id="IPR042203">
    <property type="entry name" value="Leu/Phe-tRNA_Trfase_C"/>
</dbReference>
<dbReference type="GO" id="GO:0005737">
    <property type="term" value="C:cytoplasm"/>
    <property type="evidence" value="ECO:0007669"/>
    <property type="project" value="TreeGrafter"/>
</dbReference>
<accession>A0A6J6SLQ5</accession>
<evidence type="ECO:0000313" key="5">
    <source>
        <dbReference type="EMBL" id="CAB4735169.1"/>
    </source>
</evidence>
<dbReference type="Pfam" id="PF03588">
    <property type="entry name" value="Leu_Phe_trans"/>
    <property type="match status" value="1"/>
</dbReference>
<evidence type="ECO:0000256" key="2">
    <source>
        <dbReference type="ARBA" id="ARBA00022679"/>
    </source>
</evidence>
<organism evidence="5">
    <name type="scientific">freshwater metagenome</name>
    <dbReference type="NCBI Taxonomy" id="449393"/>
    <lineage>
        <taxon>unclassified sequences</taxon>
        <taxon>metagenomes</taxon>
        <taxon>ecological metagenomes</taxon>
    </lineage>
</organism>
<dbReference type="Gene3D" id="3.40.630.70">
    <property type="entry name" value="Leucyl/phenylalanyl-tRNA-protein transferase, C-terminal domain"/>
    <property type="match status" value="1"/>
</dbReference>
<evidence type="ECO:0000256" key="1">
    <source>
        <dbReference type="ARBA" id="ARBA00022490"/>
    </source>
</evidence>
<protein>
    <submittedName>
        <fullName evidence="5">Unannotated protein</fullName>
    </submittedName>
</protein>
<name>A0A6J6SLQ5_9ZZZZ</name>
<dbReference type="GO" id="GO:0008914">
    <property type="term" value="F:leucyl-tRNA--protein transferase activity"/>
    <property type="evidence" value="ECO:0007669"/>
    <property type="project" value="InterPro"/>
</dbReference>
<proteinExistence type="inferred from homology"/>
<gene>
    <name evidence="4" type="ORF">UFOPK1358_00663</name>
    <name evidence="5" type="ORF">UFOPK2766_00626</name>
</gene>